<reference evidence="2 3" key="1">
    <citation type="submission" date="2019-03" db="EMBL/GenBank/DDBJ databases">
        <title>Genomic Encyclopedia of Type Strains, Phase IV (KMG-IV): sequencing the most valuable type-strain genomes for metagenomic binning, comparative biology and taxonomic classification.</title>
        <authorList>
            <person name="Goeker M."/>
        </authorList>
    </citation>
    <scope>NUCLEOTIDE SEQUENCE [LARGE SCALE GENOMIC DNA]</scope>
    <source>
        <strain evidence="2 3">DSM 100013</strain>
    </source>
</reference>
<comment type="caution">
    <text evidence="2">The sequence shown here is derived from an EMBL/GenBank/DDBJ whole genome shotgun (WGS) entry which is preliminary data.</text>
</comment>
<organism evidence="2 3">
    <name type="scientific">Serpentinicella alkaliphila</name>
    <dbReference type="NCBI Taxonomy" id="1734049"/>
    <lineage>
        <taxon>Bacteria</taxon>
        <taxon>Bacillati</taxon>
        <taxon>Bacillota</taxon>
        <taxon>Clostridia</taxon>
        <taxon>Peptostreptococcales</taxon>
        <taxon>Natronincolaceae</taxon>
        <taxon>Serpentinicella</taxon>
    </lineage>
</organism>
<protein>
    <submittedName>
        <fullName evidence="2">Putative ribosomally synthesized peptide with SipW-like signal peptide</fullName>
    </submittedName>
</protein>
<keyword evidence="1" id="KW-0732">Signal</keyword>
<gene>
    <name evidence="2" type="ORF">EDD79_100275</name>
</gene>
<feature type="signal peptide" evidence="1">
    <location>
        <begin position="1"/>
        <end position="25"/>
    </location>
</feature>
<proteinExistence type="predicted"/>
<evidence type="ECO:0000256" key="1">
    <source>
        <dbReference type="SAM" id="SignalP"/>
    </source>
</evidence>
<feature type="chain" id="PRO_5020513382" evidence="1">
    <location>
        <begin position="26"/>
        <end position="240"/>
    </location>
</feature>
<name>A0A4R2UA69_9FIRM</name>
<accession>A0A4R2UA69</accession>
<sequence>MKKTKFIAMALVVAVMMMGAGYAFWTDQLTITSTVSTGEFRVDFTGQGMFGKERYKANPNAYASWRDGHYMGKADNVQDPGTFIVNKVDDKSLEVKISNMYPGTMVKIAAKAQNNGTIPAVVNNVEIENINVNDKLAKVLEFSGKAKILRNNGSVESIDVPNSRLGGADGKTSLEDALNSALKGIRLEPGESVEFSTAGGGSHALTIELPVSVKNEDDVENAIANFKIIINWEQHNAKYF</sequence>
<dbReference type="RefSeq" id="WP_132847425.1">
    <property type="nucleotide sequence ID" value="NZ_CP058648.1"/>
</dbReference>
<keyword evidence="3" id="KW-1185">Reference proteome</keyword>
<dbReference type="AlphaFoldDB" id="A0A4R2UA69"/>
<dbReference type="Proteomes" id="UP000295504">
    <property type="component" value="Unassembled WGS sequence"/>
</dbReference>
<dbReference type="EMBL" id="SLYC01000002">
    <property type="protein sequence ID" value="TCQ07079.1"/>
    <property type="molecule type" value="Genomic_DNA"/>
</dbReference>
<evidence type="ECO:0000313" key="3">
    <source>
        <dbReference type="Proteomes" id="UP000295504"/>
    </source>
</evidence>
<dbReference type="OrthoDB" id="1955180at2"/>
<evidence type="ECO:0000313" key="2">
    <source>
        <dbReference type="EMBL" id="TCQ07079.1"/>
    </source>
</evidence>